<keyword evidence="3" id="KW-1185">Reference proteome</keyword>
<accession>A0ABN2RDK4</accession>
<dbReference type="Proteomes" id="UP001499854">
    <property type="component" value="Unassembled WGS sequence"/>
</dbReference>
<feature type="region of interest" description="Disordered" evidence="1">
    <location>
        <begin position="67"/>
        <end position="89"/>
    </location>
</feature>
<name>A0ABN2RDK4_9ACTN</name>
<reference evidence="2 3" key="1">
    <citation type="journal article" date="2019" name="Int. J. Syst. Evol. Microbiol.">
        <title>The Global Catalogue of Microorganisms (GCM) 10K type strain sequencing project: providing services to taxonomists for standard genome sequencing and annotation.</title>
        <authorList>
            <consortium name="The Broad Institute Genomics Platform"/>
            <consortium name="The Broad Institute Genome Sequencing Center for Infectious Disease"/>
            <person name="Wu L."/>
            <person name="Ma J."/>
        </authorList>
    </citation>
    <scope>NUCLEOTIDE SEQUENCE [LARGE SCALE GENOMIC DNA]</scope>
    <source>
        <strain evidence="2 3">JCM 16013</strain>
    </source>
</reference>
<proteinExistence type="predicted"/>
<dbReference type="EMBL" id="BAAAQM010000012">
    <property type="protein sequence ID" value="GAA1967317.1"/>
    <property type="molecule type" value="Genomic_DNA"/>
</dbReference>
<gene>
    <name evidence="2" type="ORF">GCM10009838_26920</name>
</gene>
<evidence type="ECO:0000313" key="3">
    <source>
        <dbReference type="Proteomes" id="UP001499854"/>
    </source>
</evidence>
<comment type="caution">
    <text evidence="2">The sequence shown here is derived from an EMBL/GenBank/DDBJ whole genome shotgun (WGS) entry which is preliminary data.</text>
</comment>
<evidence type="ECO:0000313" key="2">
    <source>
        <dbReference type="EMBL" id="GAA1967317.1"/>
    </source>
</evidence>
<evidence type="ECO:0000256" key="1">
    <source>
        <dbReference type="SAM" id="MobiDB-lite"/>
    </source>
</evidence>
<protein>
    <submittedName>
        <fullName evidence="2">Uncharacterized protein</fullName>
    </submittedName>
</protein>
<organism evidence="2 3">
    <name type="scientific">Catenulispora subtropica</name>
    <dbReference type="NCBI Taxonomy" id="450798"/>
    <lineage>
        <taxon>Bacteria</taxon>
        <taxon>Bacillati</taxon>
        <taxon>Actinomycetota</taxon>
        <taxon>Actinomycetes</taxon>
        <taxon>Catenulisporales</taxon>
        <taxon>Catenulisporaceae</taxon>
        <taxon>Catenulispora</taxon>
    </lineage>
</organism>
<sequence>MVGHRGGPLLLTDPAGLYGPAADFLSARADTLLAVDVLGGTAALPGNISAQIAARIGTPGHVVVDQAHGSPLPAGTRPTGVAPEAVIRD</sequence>